<feature type="region of interest" description="Disordered" evidence="1">
    <location>
        <begin position="1"/>
        <end position="86"/>
    </location>
</feature>
<feature type="compositionally biased region" description="Basic residues" evidence="1">
    <location>
        <begin position="73"/>
        <end position="83"/>
    </location>
</feature>
<evidence type="ECO:0000256" key="1">
    <source>
        <dbReference type="SAM" id="MobiDB-lite"/>
    </source>
</evidence>
<feature type="compositionally biased region" description="Basic residues" evidence="1">
    <location>
        <begin position="1"/>
        <end position="50"/>
    </location>
</feature>
<dbReference type="RefSeq" id="WP_077022350.1">
    <property type="nucleotide sequence ID" value="NZ_CP017641.1"/>
</dbReference>
<evidence type="ECO:0000313" key="2">
    <source>
        <dbReference type="EMBL" id="APZ90452.1"/>
    </source>
</evidence>
<evidence type="ECO:0000313" key="3">
    <source>
        <dbReference type="Proteomes" id="UP000187735"/>
    </source>
</evidence>
<gene>
    <name evidence="2" type="ORF">Fuma_00026</name>
</gene>
<dbReference type="Proteomes" id="UP000187735">
    <property type="component" value="Chromosome"/>
</dbReference>
<organism evidence="2 3">
    <name type="scientific">Fuerstiella marisgermanici</name>
    <dbReference type="NCBI Taxonomy" id="1891926"/>
    <lineage>
        <taxon>Bacteria</taxon>
        <taxon>Pseudomonadati</taxon>
        <taxon>Planctomycetota</taxon>
        <taxon>Planctomycetia</taxon>
        <taxon>Planctomycetales</taxon>
        <taxon>Planctomycetaceae</taxon>
        <taxon>Fuerstiella</taxon>
    </lineage>
</organism>
<dbReference type="EMBL" id="CP017641">
    <property type="protein sequence ID" value="APZ90452.1"/>
    <property type="molecule type" value="Genomic_DNA"/>
</dbReference>
<dbReference type="KEGG" id="fmr:Fuma_00026"/>
<sequence>MAKKKAATKPKKKTTTAKSPVKKKVAKKSAAKKTPARKTASKKAPAKKVAQKPAARPVKKKGVRRATMTTGIRAKKAGKKMGRSRIPTDAPLSVVFQNDLDAQEAFAFLGIHTVRELEEFDPDQLVMKLTSPAKQTVGRIRKILAMNNRCLEHDEAFALEFQEKLASMKLRQ</sequence>
<name>A0A1P8W8S7_9PLAN</name>
<proteinExistence type="predicted"/>
<protein>
    <submittedName>
        <fullName evidence="2">Uncharacterized protein</fullName>
    </submittedName>
</protein>
<keyword evidence="3" id="KW-1185">Reference proteome</keyword>
<accession>A0A1P8W8S7</accession>
<reference evidence="2 3" key="1">
    <citation type="journal article" date="2016" name="Front. Microbiol.">
        <title>Fuerstia marisgermanicae gen. nov., sp. nov., an Unusual Member of the Phylum Planctomycetes from the German Wadden Sea.</title>
        <authorList>
            <person name="Kohn T."/>
            <person name="Heuer A."/>
            <person name="Jogler M."/>
            <person name="Vollmers J."/>
            <person name="Boedeker C."/>
            <person name="Bunk B."/>
            <person name="Rast P."/>
            <person name="Borchert D."/>
            <person name="Glockner I."/>
            <person name="Freese H.M."/>
            <person name="Klenk H.P."/>
            <person name="Overmann J."/>
            <person name="Kaster A.K."/>
            <person name="Rohde M."/>
            <person name="Wiegand S."/>
            <person name="Jogler C."/>
        </authorList>
    </citation>
    <scope>NUCLEOTIDE SEQUENCE [LARGE SCALE GENOMIC DNA]</scope>
    <source>
        <strain evidence="2 3">NH11</strain>
    </source>
</reference>
<dbReference type="AlphaFoldDB" id="A0A1P8W8S7"/>